<accession>A0A0G4IV50</accession>
<evidence type="ECO:0000313" key="2">
    <source>
        <dbReference type="Proteomes" id="UP000039324"/>
    </source>
</evidence>
<dbReference type="AlphaFoldDB" id="A0A0G4IV50"/>
<protein>
    <submittedName>
        <fullName evidence="1">Uncharacterized protein</fullName>
    </submittedName>
</protein>
<dbReference type="EMBL" id="CDSF01000089">
    <property type="protein sequence ID" value="CEO99039.1"/>
    <property type="molecule type" value="Genomic_DNA"/>
</dbReference>
<organism evidence="1 2">
    <name type="scientific">Plasmodiophora brassicae</name>
    <name type="common">Clubroot disease agent</name>
    <dbReference type="NCBI Taxonomy" id="37360"/>
    <lineage>
        <taxon>Eukaryota</taxon>
        <taxon>Sar</taxon>
        <taxon>Rhizaria</taxon>
        <taxon>Endomyxa</taxon>
        <taxon>Phytomyxea</taxon>
        <taxon>Plasmodiophorida</taxon>
        <taxon>Plasmodiophoridae</taxon>
        <taxon>Plasmodiophora</taxon>
    </lineage>
</organism>
<sequence length="153" mass="17002">MLLDLRASSGCPATRTRVAPCRTLRDTTLATVSNHFCRVTVNMLDIPGGHLALLTRGYEHHHGQRGYDPDDIGHAQVHQLSLQNVTDVFRLNATMTKSPTSQYTQASITLIPTGHAQLGSDTPSSAHDRVPAVIWIRTMHRSICFFRNAMTIW</sequence>
<keyword evidence="2" id="KW-1185">Reference proteome</keyword>
<proteinExistence type="predicted"/>
<reference evidence="1 2" key="1">
    <citation type="submission" date="2015-02" db="EMBL/GenBank/DDBJ databases">
        <authorList>
            <person name="Chooi Y.-H."/>
        </authorList>
    </citation>
    <scope>NUCLEOTIDE SEQUENCE [LARGE SCALE GENOMIC DNA]</scope>
    <source>
        <strain evidence="1">E3</strain>
    </source>
</reference>
<name>A0A0G4IV50_PLABS</name>
<evidence type="ECO:0000313" key="1">
    <source>
        <dbReference type="EMBL" id="CEO99039.1"/>
    </source>
</evidence>
<dbReference type="Proteomes" id="UP000039324">
    <property type="component" value="Unassembled WGS sequence"/>
</dbReference>
<gene>
    <name evidence="1" type="ORF">PBRA_007152</name>
</gene>